<keyword evidence="2" id="KW-1133">Transmembrane helix</keyword>
<feature type="compositionally biased region" description="Low complexity" evidence="1">
    <location>
        <begin position="269"/>
        <end position="281"/>
    </location>
</feature>
<gene>
    <name evidence="4" type="primary">Vigan.07G047400</name>
    <name evidence="4" type="ORF">VIGAN_07047400</name>
</gene>
<feature type="compositionally biased region" description="Polar residues" evidence="1">
    <location>
        <begin position="282"/>
        <end position="304"/>
    </location>
</feature>
<dbReference type="PANTHER" id="PTHR33836:SF5">
    <property type="entry name" value="EUKARYOTIC RNA POLYMERASE II HEPTAPEPTIDE REPEAT"/>
    <property type="match status" value="1"/>
</dbReference>
<sequence>MPDRTYKHIDTARSPTSIASVEHFLRSAAGDSSRMSPTSSSPSSPMKQQDLEEDQGLYQKKSVLTKVKQKARKFCNSLSKKRIEDDNVTPSSRARFADEEEEEEIEEEEEEDDAEYLGAPMYESEQAPETYKENARQHPRANPVISEKHVLHNAVKLGMQEDQEKPSAAVNPKLTSTTQPNTATTVAASSSNDSETLAQKMIPAYAAGSLSANSIPSQNSSVSSSRLQHSFSSPSQSRKNTSQNVASVNDYLKNKSEKEDDAKIESPKQDLSSSSASKSGKITQKTFSFKDYSTNRSEQGNDATNMIPLQKSSSFSVASLRGKNTGQKSALAKDYSMSKSEPRDDEKTESQPQVTYGENGPSNSGMMDKVRGAVNSLLGNEEPSEEYGVKIPTTRTSSQTQQGKTLSLQMHRSAIYPIYHICLILSSFFFMQSSFVTT</sequence>
<proteinExistence type="predicted"/>
<feature type="compositionally biased region" description="Polar residues" evidence="1">
    <location>
        <begin position="238"/>
        <end position="247"/>
    </location>
</feature>
<protein>
    <recommendedName>
        <fullName evidence="3">LTI65/LTI78 N-terminal domain-containing protein</fullName>
    </recommendedName>
</protein>
<feature type="region of interest" description="Disordered" evidence="1">
    <location>
        <begin position="155"/>
        <end position="194"/>
    </location>
</feature>
<evidence type="ECO:0000313" key="4">
    <source>
        <dbReference type="EMBL" id="BAT91839.1"/>
    </source>
</evidence>
<feature type="compositionally biased region" description="Basic and acidic residues" evidence="1">
    <location>
        <begin position="340"/>
        <end position="349"/>
    </location>
</feature>
<feature type="compositionally biased region" description="Polar residues" evidence="1">
    <location>
        <begin position="173"/>
        <end position="194"/>
    </location>
</feature>
<feature type="region of interest" description="Disordered" evidence="1">
    <location>
        <begin position="211"/>
        <end position="369"/>
    </location>
</feature>
<name>A0A0S3SG51_PHAAN</name>
<feature type="compositionally biased region" description="Low complexity" evidence="1">
    <location>
        <begin position="32"/>
        <end position="45"/>
    </location>
</feature>
<feature type="transmembrane region" description="Helical" evidence="2">
    <location>
        <begin position="414"/>
        <end position="435"/>
    </location>
</feature>
<evidence type="ECO:0000259" key="3">
    <source>
        <dbReference type="Pfam" id="PF23403"/>
    </source>
</evidence>
<keyword evidence="2" id="KW-0472">Membrane</keyword>
<dbReference type="EMBL" id="AP015040">
    <property type="protein sequence ID" value="BAT91839.1"/>
    <property type="molecule type" value="Genomic_DNA"/>
</dbReference>
<dbReference type="Proteomes" id="UP000291084">
    <property type="component" value="Chromosome 7"/>
</dbReference>
<dbReference type="OrthoDB" id="670168at2759"/>
<dbReference type="InterPro" id="IPR037491">
    <property type="entry name" value="LTI78/LTI65"/>
</dbReference>
<feature type="compositionally biased region" description="Polar residues" evidence="1">
    <location>
        <begin position="310"/>
        <end position="328"/>
    </location>
</feature>
<reference evidence="4 5" key="1">
    <citation type="journal article" date="2015" name="Sci. Rep.">
        <title>The power of single molecule real-time sequencing technology in the de novo assembly of a eukaryotic genome.</title>
        <authorList>
            <person name="Sakai H."/>
            <person name="Naito K."/>
            <person name="Ogiso-Tanaka E."/>
            <person name="Takahashi Y."/>
            <person name="Iseki K."/>
            <person name="Muto C."/>
            <person name="Satou K."/>
            <person name="Teruya K."/>
            <person name="Shiroma A."/>
            <person name="Shimoji M."/>
            <person name="Hirano T."/>
            <person name="Itoh T."/>
            <person name="Kaga A."/>
            <person name="Tomooka N."/>
        </authorList>
    </citation>
    <scope>NUCLEOTIDE SEQUENCE [LARGE SCALE GENOMIC DNA]</scope>
    <source>
        <strain evidence="5">cv. Shumari</strain>
    </source>
</reference>
<feature type="region of interest" description="Disordered" evidence="1">
    <location>
        <begin position="25"/>
        <end position="58"/>
    </location>
</feature>
<evidence type="ECO:0000313" key="5">
    <source>
        <dbReference type="Proteomes" id="UP000291084"/>
    </source>
</evidence>
<dbReference type="AlphaFoldDB" id="A0A0S3SG51"/>
<dbReference type="Pfam" id="PF23403">
    <property type="entry name" value="LTI65_LTI78_N"/>
    <property type="match status" value="1"/>
</dbReference>
<dbReference type="GO" id="GO:0009737">
    <property type="term" value="P:response to abscisic acid"/>
    <property type="evidence" value="ECO:0007669"/>
    <property type="project" value="InterPro"/>
</dbReference>
<organism evidence="4 5">
    <name type="scientific">Vigna angularis var. angularis</name>
    <dbReference type="NCBI Taxonomy" id="157739"/>
    <lineage>
        <taxon>Eukaryota</taxon>
        <taxon>Viridiplantae</taxon>
        <taxon>Streptophyta</taxon>
        <taxon>Embryophyta</taxon>
        <taxon>Tracheophyta</taxon>
        <taxon>Spermatophyta</taxon>
        <taxon>Magnoliopsida</taxon>
        <taxon>eudicotyledons</taxon>
        <taxon>Gunneridae</taxon>
        <taxon>Pentapetalae</taxon>
        <taxon>rosids</taxon>
        <taxon>fabids</taxon>
        <taxon>Fabales</taxon>
        <taxon>Fabaceae</taxon>
        <taxon>Papilionoideae</taxon>
        <taxon>50 kb inversion clade</taxon>
        <taxon>NPAAA clade</taxon>
        <taxon>indigoferoid/millettioid clade</taxon>
        <taxon>Phaseoleae</taxon>
        <taxon>Vigna</taxon>
    </lineage>
</organism>
<feature type="region of interest" description="Disordered" evidence="1">
    <location>
        <begin position="76"/>
        <end position="118"/>
    </location>
</feature>
<feature type="compositionally biased region" description="Basic and acidic residues" evidence="1">
    <location>
        <begin position="252"/>
        <end position="268"/>
    </location>
</feature>
<feature type="compositionally biased region" description="Acidic residues" evidence="1">
    <location>
        <begin position="98"/>
        <end position="115"/>
    </location>
</feature>
<evidence type="ECO:0000256" key="2">
    <source>
        <dbReference type="SAM" id="Phobius"/>
    </source>
</evidence>
<evidence type="ECO:0000256" key="1">
    <source>
        <dbReference type="SAM" id="MobiDB-lite"/>
    </source>
</evidence>
<feature type="region of interest" description="Disordered" evidence="1">
    <location>
        <begin position="1"/>
        <end position="20"/>
    </location>
</feature>
<accession>A0A0S3SG51</accession>
<keyword evidence="2" id="KW-0812">Transmembrane</keyword>
<feature type="region of interest" description="Disordered" evidence="1">
    <location>
        <begin position="125"/>
        <end position="144"/>
    </location>
</feature>
<feature type="compositionally biased region" description="Basic and acidic residues" evidence="1">
    <location>
        <begin position="1"/>
        <end position="11"/>
    </location>
</feature>
<keyword evidence="5" id="KW-1185">Reference proteome</keyword>
<dbReference type="InterPro" id="IPR056605">
    <property type="entry name" value="LTI65_LTI78_N"/>
</dbReference>
<feature type="compositionally biased region" description="Polar residues" evidence="1">
    <location>
        <begin position="350"/>
        <end position="365"/>
    </location>
</feature>
<dbReference type="PANTHER" id="PTHR33836">
    <property type="entry name" value="LOW-TEMPERATURE-INDUCED 65 KDA PROTEIN-RELATED"/>
    <property type="match status" value="1"/>
</dbReference>
<feature type="compositionally biased region" description="Low complexity" evidence="1">
    <location>
        <begin position="211"/>
        <end position="237"/>
    </location>
</feature>
<feature type="domain" description="LTI65/LTI78 N-terminal" evidence="3">
    <location>
        <begin position="59"/>
        <end position="126"/>
    </location>
</feature>